<name>A0AA52HAQ7_9PROT</name>
<dbReference type="EMBL" id="CP123872">
    <property type="protein sequence ID" value="WND02858.1"/>
    <property type="molecule type" value="Genomic_DNA"/>
</dbReference>
<dbReference type="KEGG" id="tmk:QGN29_00590"/>
<accession>A0AA52HAQ7</accession>
<evidence type="ECO:0000313" key="1">
    <source>
        <dbReference type="EMBL" id="WND02858.1"/>
    </source>
</evidence>
<evidence type="ECO:0000313" key="2">
    <source>
        <dbReference type="Proteomes" id="UP001268683"/>
    </source>
</evidence>
<reference evidence="1" key="1">
    <citation type="submission" date="2023-04" db="EMBL/GenBank/DDBJ databases">
        <title>Complete genome sequence of Temperatibacter marinus.</title>
        <authorList>
            <person name="Rong J.-C."/>
            <person name="Yi M.-L."/>
            <person name="Zhao Q."/>
        </authorList>
    </citation>
    <scope>NUCLEOTIDE SEQUENCE</scope>
    <source>
        <strain evidence="1">NBRC 110045</strain>
    </source>
</reference>
<dbReference type="RefSeq" id="WP_310798697.1">
    <property type="nucleotide sequence ID" value="NZ_CP123872.1"/>
</dbReference>
<proteinExistence type="predicted"/>
<evidence type="ECO:0008006" key="3">
    <source>
        <dbReference type="Google" id="ProtNLM"/>
    </source>
</evidence>
<sequence length="164" mass="18608">MKYINDLLEKFANKESFSPAEKAEILRAVCLDSAALSGADLTSFWQYDTDQQAITCVHSYDRLSLRDVTGVVLTAEKYPAYFRAICEDSGIIANDAVSYRVTKEFNNGYFDEYGIVSLMDFIIRDDQGDPKAIICCENRETIMGWDMQALNKLRALATLVQFHF</sequence>
<dbReference type="Gene3D" id="3.30.450.40">
    <property type="match status" value="1"/>
</dbReference>
<gene>
    <name evidence="1" type="ORF">QGN29_00590</name>
</gene>
<dbReference type="AlphaFoldDB" id="A0AA52HAQ7"/>
<dbReference type="InterPro" id="IPR029016">
    <property type="entry name" value="GAF-like_dom_sf"/>
</dbReference>
<dbReference type="SUPFAM" id="SSF55781">
    <property type="entry name" value="GAF domain-like"/>
    <property type="match status" value="1"/>
</dbReference>
<dbReference type="Proteomes" id="UP001268683">
    <property type="component" value="Chromosome"/>
</dbReference>
<protein>
    <recommendedName>
        <fullName evidence="3">GAF domain-containing protein</fullName>
    </recommendedName>
</protein>
<organism evidence="1 2">
    <name type="scientific">Temperatibacter marinus</name>
    <dbReference type="NCBI Taxonomy" id="1456591"/>
    <lineage>
        <taxon>Bacteria</taxon>
        <taxon>Pseudomonadati</taxon>
        <taxon>Pseudomonadota</taxon>
        <taxon>Alphaproteobacteria</taxon>
        <taxon>Kordiimonadales</taxon>
        <taxon>Temperatibacteraceae</taxon>
        <taxon>Temperatibacter</taxon>
    </lineage>
</organism>
<keyword evidence="2" id="KW-1185">Reference proteome</keyword>